<feature type="region of interest" description="Disordered" evidence="2">
    <location>
        <begin position="111"/>
        <end position="153"/>
    </location>
</feature>
<proteinExistence type="predicted"/>
<gene>
    <name evidence="4" type="ORF">AB0E89_17390</name>
</gene>
<keyword evidence="3" id="KW-0472">Membrane</keyword>
<keyword evidence="1" id="KW-0175">Coiled coil</keyword>
<dbReference type="Proteomes" id="UP001550739">
    <property type="component" value="Unassembled WGS sequence"/>
</dbReference>
<evidence type="ECO:0000256" key="1">
    <source>
        <dbReference type="SAM" id="Coils"/>
    </source>
</evidence>
<dbReference type="EMBL" id="JBEZVE010000008">
    <property type="protein sequence ID" value="MEU3782318.1"/>
    <property type="molecule type" value="Genomic_DNA"/>
</dbReference>
<comment type="caution">
    <text evidence="4">The sequence shown here is derived from an EMBL/GenBank/DDBJ whole genome shotgun (WGS) entry which is preliminary data.</text>
</comment>
<keyword evidence="3" id="KW-1133">Transmembrane helix</keyword>
<feature type="transmembrane region" description="Helical" evidence="3">
    <location>
        <begin position="632"/>
        <end position="649"/>
    </location>
</feature>
<feature type="compositionally biased region" description="Pro residues" evidence="2">
    <location>
        <begin position="239"/>
        <end position="249"/>
    </location>
</feature>
<keyword evidence="3" id="KW-0812">Transmembrane</keyword>
<organism evidence="4 5">
    <name type="scientific">Streptomyces sp. 900129855</name>
    <dbReference type="NCBI Taxonomy" id="3155129"/>
    <lineage>
        <taxon>Bacteria</taxon>
        <taxon>Bacillati</taxon>
        <taxon>Actinomycetota</taxon>
        <taxon>Actinomycetes</taxon>
        <taxon>Kitasatosporales</taxon>
        <taxon>Streptomycetaceae</taxon>
        <taxon>Streptomyces</taxon>
    </lineage>
</organism>
<evidence type="ECO:0000256" key="2">
    <source>
        <dbReference type="SAM" id="MobiDB-lite"/>
    </source>
</evidence>
<dbReference type="RefSeq" id="WP_361703043.1">
    <property type="nucleotide sequence ID" value="NZ_JBEZVE010000008.1"/>
</dbReference>
<keyword evidence="5" id="KW-1185">Reference proteome</keyword>
<feature type="compositionally biased region" description="Low complexity" evidence="2">
    <location>
        <begin position="10"/>
        <end position="56"/>
    </location>
</feature>
<evidence type="ECO:0000313" key="5">
    <source>
        <dbReference type="Proteomes" id="UP001550739"/>
    </source>
</evidence>
<feature type="coiled-coil region" evidence="1">
    <location>
        <begin position="538"/>
        <end position="565"/>
    </location>
</feature>
<feature type="region of interest" description="Disordered" evidence="2">
    <location>
        <begin position="344"/>
        <end position="368"/>
    </location>
</feature>
<feature type="transmembrane region" description="Helical" evidence="3">
    <location>
        <begin position="728"/>
        <end position="748"/>
    </location>
</feature>
<accession>A0ABV2ZID2</accession>
<feature type="region of interest" description="Disordered" evidence="2">
    <location>
        <begin position="1"/>
        <end position="57"/>
    </location>
</feature>
<feature type="compositionally biased region" description="Low complexity" evidence="2">
    <location>
        <begin position="118"/>
        <end position="137"/>
    </location>
</feature>
<feature type="transmembrane region" description="Helical" evidence="3">
    <location>
        <begin position="655"/>
        <end position="675"/>
    </location>
</feature>
<name>A0ABV2ZID2_9ACTN</name>
<sequence length="1358" mass="143994">MKAAPDKGPSARTSAAPARPAAPAQAQAQARPTAEGTTSPTTAAGPEAAPPAELTPQQLRLLQTGAGNAAVARLVVQRQAAAAPSTAAPAPPVKQPPSASPAFQGLKSEVRAKKTAASRHAPAAAESEAAQKAAVAPPDDRQAQGKAAQAEKMNAAKPGTFDKAGFIAAVNQAIAAQAPKNLDEADHFSGSGKAEAVKGRVSGQVGQSKATSAKEIDTATKAAPDLSKAKDKPVTPLTPDAPPPVPGAPNPAGAVPARQPDAVTDFSGGPQQINQQLADAEVTEDQLAKSNEPQFTDALGAKKEGEKHSATAPGQARGAEARQLAAAKQGAAAIGAQAMTGLAAARTSTGKQVDGGKGATKSADERRRAEVTARLQKVFDGTKTDVERTLSGLDKLVDERFTAGEKAARDAFMADQKRRMNAYKDKRYSGWTGKLKWVKDKFAGLPEEANQLFQESRKLYVAQMQNVISSIADVIGTELGKAKDRIARGRAELKAEVDKLPADLKKFGQQAAKDFTEKFDGLQADVDAKSDQLVQDLAQKYTQALNAVDDEIKKLQEENKGLIAKARDAVVGVIQTIIELKNMLLGVLAKAATAVMNIIKDPIGFLGNLVTAVGAGLKAFMANIDTHLKKGLIGWLLGTMSGAGLQIPAKFDLRGILGMISSLLGLTWGAIRARIVRKGIPEQAMSAVESGVPLVAKLQGEGVAGVTEEIKEQVGDLKGNLFGKISQYLIPTVLVAGITWIVSLLNPASAFIKACKMIVDIVTFIVERGAQIVEFVNAVLDAVIAIAGGGAGGVPGLIETALAKSIPVLIGALAAILGISGIADKVKKFFTALSKPVMKAVDWIVGKIVVLGKKIWNKLKSKVRGGDDSPEGKRQRLAKGLAAARSAAQRLNGSGRFSRAALRAAFAAIRVRYGMSSLEPVVRGGSWSARGTVNPTDEISLGVEARGTEENPQETQDPSDARYLEMIRQALPAHAATFSKEAQQAWNTTLKVTEVDEKPVWDDPPVQLAGLPAEAAGLLTDQAVLKQLLGYFKEKPRRRSGKGDDPGTAADTANFYNHAFRAGGPLRERMLHTLGKAALQELKKPRDGRSTDATNQVNSMEYGVTSGSYGKFAPLPGSGSEVNKDLEATVNAKGGIIGFLRFVATESSEWNTRVLDLWAKHKPSKDYLMDLFRRADSGKHEWIPTDYIPAVLIRAMGHLSRGDKLEAARWVALHHALRSKTEHVIWAIQGVSPNGHSGALWQQYVEHGKTKYKFTLTNGQDAFHNRLREIFNQHQGSALQYVSALRAQLRDPNNPLIWNGNLDNHDPQFLGKPVAALVKTAAGIVPMTVEQLGEEQAANFDAIMVNLDEAEDAVEEVS</sequence>
<feature type="transmembrane region" description="Helical" evidence="3">
    <location>
        <begin position="603"/>
        <end position="620"/>
    </location>
</feature>
<feature type="region of interest" description="Disordered" evidence="2">
    <location>
        <begin position="195"/>
        <end position="322"/>
    </location>
</feature>
<feature type="compositionally biased region" description="Basic and acidic residues" evidence="2">
    <location>
        <begin position="300"/>
        <end position="309"/>
    </location>
</feature>
<protein>
    <submittedName>
        <fullName evidence="4">HPC2 multi-domain protein</fullName>
    </submittedName>
</protein>
<evidence type="ECO:0000256" key="3">
    <source>
        <dbReference type="SAM" id="Phobius"/>
    </source>
</evidence>
<evidence type="ECO:0000313" key="4">
    <source>
        <dbReference type="EMBL" id="MEU3782318.1"/>
    </source>
</evidence>
<reference evidence="4 5" key="1">
    <citation type="submission" date="2024-06" db="EMBL/GenBank/DDBJ databases">
        <title>The Natural Products Discovery Center: Release of the First 8490 Sequenced Strains for Exploring Actinobacteria Biosynthetic Diversity.</title>
        <authorList>
            <person name="Kalkreuter E."/>
            <person name="Kautsar S.A."/>
            <person name="Yang D."/>
            <person name="Bader C.D."/>
            <person name="Teijaro C.N."/>
            <person name="Fluegel L."/>
            <person name="Davis C.M."/>
            <person name="Simpson J.R."/>
            <person name="Lauterbach L."/>
            <person name="Steele A.D."/>
            <person name="Gui C."/>
            <person name="Meng S."/>
            <person name="Li G."/>
            <person name="Viehrig K."/>
            <person name="Ye F."/>
            <person name="Su P."/>
            <person name="Kiefer A.F."/>
            <person name="Nichols A."/>
            <person name="Cepeda A.J."/>
            <person name="Yan W."/>
            <person name="Fan B."/>
            <person name="Jiang Y."/>
            <person name="Adhikari A."/>
            <person name="Zheng C.-J."/>
            <person name="Schuster L."/>
            <person name="Cowan T.M."/>
            <person name="Smanski M.J."/>
            <person name="Chevrette M.G."/>
            <person name="De Carvalho L.P.S."/>
            <person name="Shen B."/>
        </authorList>
    </citation>
    <scope>NUCLEOTIDE SEQUENCE [LARGE SCALE GENOMIC DNA]</scope>
    <source>
        <strain evidence="4 5">NPDC033843</strain>
    </source>
</reference>